<accession>A0ACC2MV94</accession>
<name>A0ACC2MV94_PERAE</name>
<sequence>MKALLRGIQLCVQNDLTDVIVEGDSFLIRNSLTSTIGISWSLIHLWCRILNTLWEIPRWRAEVVRRSANKMADILSELGPPVEMLFTSSLAVHISAIYHSDLTLQQHMQVQEIGSYHLQEQEGLEQQEE</sequence>
<proteinExistence type="predicted"/>
<dbReference type="EMBL" id="CM056809">
    <property type="protein sequence ID" value="KAJ8649687.1"/>
    <property type="molecule type" value="Genomic_DNA"/>
</dbReference>
<keyword evidence="2" id="KW-1185">Reference proteome</keyword>
<comment type="caution">
    <text evidence="1">The sequence shown here is derived from an EMBL/GenBank/DDBJ whole genome shotgun (WGS) entry which is preliminary data.</text>
</comment>
<reference evidence="1 2" key="1">
    <citation type="journal article" date="2022" name="Hortic Res">
        <title>A haplotype resolved chromosomal level avocado genome allows analysis of novel avocado genes.</title>
        <authorList>
            <person name="Nath O."/>
            <person name="Fletcher S.J."/>
            <person name="Hayward A."/>
            <person name="Shaw L.M."/>
            <person name="Masouleh A.K."/>
            <person name="Furtado A."/>
            <person name="Henry R.J."/>
            <person name="Mitter N."/>
        </authorList>
    </citation>
    <scope>NUCLEOTIDE SEQUENCE [LARGE SCALE GENOMIC DNA]</scope>
    <source>
        <strain evidence="2">cv. Hass</strain>
    </source>
</reference>
<gene>
    <name evidence="1" type="ORF">MRB53_002710</name>
</gene>
<organism evidence="1 2">
    <name type="scientific">Persea americana</name>
    <name type="common">Avocado</name>
    <dbReference type="NCBI Taxonomy" id="3435"/>
    <lineage>
        <taxon>Eukaryota</taxon>
        <taxon>Viridiplantae</taxon>
        <taxon>Streptophyta</taxon>
        <taxon>Embryophyta</taxon>
        <taxon>Tracheophyta</taxon>
        <taxon>Spermatophyta</taxon>
        <taxon>Magnoliopsida</taxon>
        <taxon>Magnoliidae</taxon>
        <taxon>Laurales</taxon>
        <taxon>Lauraceae</taxon>
        <taxon>Persea</taxon>
    </lineage>
</organism>
<protein>
    <submittedName>
        <fullName evidence="1">Uncharacterized protein</fullName>
    </submittedName>
</protein>
<evidence type="ECO:0000313" key="1">
    <source>
        <dbReference type="EMBL" id="KAJ8649687.1"/>
    </source>
</evidence>
<evidence type="ECO:0000313" key="2">
    <source>
        <dbReference type="Proteomes" id="UP001234297"/>
    </source>
</evidence>
<dbReference type="Proteomes" id="UP001234297">
    <property type="component" value="Chromosome 1"/>
</dbReference>